<dbReference type="InterPro" id="IPR020557">
    <property type="entry name" value="Fumarate_lyase_CS"/>
</dbReference>
<dbReference type="GO" id="GO:0006531">
    <property type="term" value="P:aspartate metabolic process"/>
    <property type="evidence" value="ECO:0007669"/>
    <property type="project" value="TreeGrafter"/>
</dbReference>
<dbReference type="FunFam" id="1.20.200.10:FF:000001">
    <property type="entry name" value="Fumarate hydratase, mitochondrial"/>
    <property type="match status" value="1"/>
</dbReference>
<sequence>MGKKFRTEKDSLGEYPVPEAAWYGIQTARAVDNFPISGRGPDTDFIIAHARIKRAAAVANRAAGWLEGKLVDAITAAADHIVAGQYHEQFVVDRFQAGAGTSHNMNTNEVIANLANVALGGAKGAYRPVHPNDHVNMGQSTNDTIPTAIRLAALAKLPRLTAAIEAMAAEYEAIARREANTVKSGRTHLQDAVPTTIGREFGAYAWTLRRCAADLAGARPKLCDIGLGGSAAGTGLNTAPGYVENVAAELARLTGEPIRPASDLAAQMQSMHDLVALSSAIRALALELTRIGNDMRLLASGPRTGFGEIELPAVQPGSSIMPGKVNPVMFEMLNQVCYQVLGQDAAVALLAQAGQLELNVMMPALGSALFDAMDWLTNAINAATQKNLKGLKVNRSRCRELAHTSVGLATLLNTSIGYAAAAEVAKESERTGRPVREIVAEKGLLPAAEFDRLVEQAAIEGNIGKGRDS</sequence>
<dbReference type="GO" id="GO:0006099">
    <property type="term" value="P:tricarboxylic acid cycle"/>
    <property type="evidence" value="ECO:0007669"/>
    <property type="project" value="InterPro"/>
</dbReference>
<dbReference type="GO" id="GO:0005829">
    <property type="term" value="C:cytosol"/>
    <property type="evidence" value="ECO:0007669"/>
    <property type="project" value="TreeGrafter"/>
</dbReference>
<dbReference type="Proteomes" id="UP000178885">
    <property type="component" value="Unassembled WGS sequence"/>
</dbReference>
<dbReference type="PRINTS" id="PR00145">
    <property type="entry name" value="ARGSUCLYASE"/>
</dbReference>
<dbReference type="PROSITE" id="PS00163">
    <property type="entry name" value="FUMARATE_LYASES"/>
    <property type="match status" value="1"/>
</dbReference>
<evidence type="ECO:0000313" key="5">
    <source>
        <dbReference type="Proteomes" id="UP000178885"/>
    </source>
</evidence>
<dbReference type="FunFam" id="1.10.275.10:FF:000001">
    <property type="entry name" value="Fumarate hydratase, mitochondrial"/>
    <property type="match status" value="1"/>
</dbReference>
<dbReference type="InterPro" id="IPR022761">
    <property type="entry name" value="Fumarate_lyase_N"/>
</dbReference>
<proteinExistence type="predicted"/>
<dbReference type="Gene3D" id="1.10.40.30">
    <property type="entry name" value="Fumarase/aspartase (C-terminal domain)"/>
    <property type="match status" value="1"/>
</dbReference>
<dbReference type="AlphaFoldDB" id="A0A1F6TU54"/>
<comment type="caution">
    <text evidence="4">The sequence shown here is derived from an EMBL/GenBank/DDBJ whole genome shotgun (WGS) entry which is preliminary data.</text>
</comment>
<dbReference type="PANTHER" id="PTHR42696:SF2">
    <property type="entry name" value="ASPARTATE AMMONIA-LYASE"/>
    <property type="match status" value="1"/>
</dbReference>
<accession>A0A1F6TU54</accession>
<dbReference type="Pfam" id="PF00206">
    <property type="entry name" value="Lyase_1"/>
    <property type="match status" value="1"/>
</dbReference>
<evidence type="ECO:0000259" key="2">
    <source>
        <dbReference type="Pfam" id="PF00206"/>
    </source>
</evidence>
<evidence type="ECO:0000259" key="3">
    <source>
        <dbReference type="Pfam" id="PF10415"/>
    </source>
</evidence>
<dbReference type="Pfam" id="PF10415">
    <property type="entry name" value="FumaraseC_C"/>
    <property type="match status" value="1"/>
</dbReference>
<reference evidence="4 5" key="1">
    <citation type="journal article" date="2016" name="Nat. Commun.">
        <title>Thousands of microbial genomes shed light on interconnected biogeochemical processes in an aquifer system.</title>
        <authorList>
            <person name="Anantharaman K."/>
            <person name="Brown C.T."/>
            <person name="Hug L.A."/>
            <person name="Sharon I."/>
            <person name="Castelle C.J."/>
            <person name="Probst A.J."/>
            <person name="Thomas B.C."/>
            <person name="Singh A."/>
            <person name="Wilkins M.J."/>
            <person name="Karaoz U."/>
            <person name="Brodie E.L."/>
            <person name="Williams K.H."/>
            <person name="Hubbard S.S."/>
            <person name="Banfield J.F."/>
        </authorList>
    </citation>
    <scope>NUCLEOTIDE SEQUENCE [LARGE SCALE GENOMIC DNA]</scope>
</reference>
<name>A0A1F6TU54_9PROT</name>
<dbReference type="GO" id="GO:0008797">
    <property type="term" value="F:aspartate ammonia-lyase activity"/>
    <property type="evidence" value="ECO:0007669"/>
    <property type="project" value="TreeGrafter"/>
</dbReference>
<protein>
    <submittedName>
        <fullName evidence="4">Aspartate ammonia-lyase</fullName>
    </submittedName>
</protein>
<feature type="domain" description="Fumarate lyase N-terminal" evidence="2">
    <location>
        <begin position="13"/>
        <end position="342"/>
    </location>
</feature>
<dbReference type="EMBL" id="MFSU01000023">
    <property type="protein sequence ID" value="OGI48657.1"/>
    <property type="molecule type" value="Genomic_DNA"/>
</dbReference>
<evidence type="ECO:0000256" key="1">
    <source>
        <dbReference type="ARBA" id="ARBA00023239"/>
    </source>
</evidence>
<dbReference type="PANTHER" id="PTHR42696">
    <property type="entry name" value="ASPARTATE AMMONIA-LYASE"/>
    <property type="match status" value="1"/>
</dbReference>
<dbReference type="PRINTS" id="PR00149">
    <property type="entry name" value="FUMRATELYASE"/>
</dbReference>
<keyword evidence="1 4" id="KW-0456">Lyase</keyword>
<organism evidence="4 5">
    <name type="scientific">Candidatus Muproteobacteria bacterium RBG_16_65_34</name>
    <dbReference type="NCBI Taxonomy" id="1817760"/>
    <lineage>
        <taxon>Bacteria</taxon>
        <taxon>Pseudomonadati</taxon>
        <taxon>Pseudomonadota</taxon>
        <taxon>Candidatus Muproteobacteria</taxon>
    </lineage>
</organism>
<dbReference type="InterPro" id="IPR024083">
    <property type="entry name" value="Fumarase/histidase_N"/>
</dbReference>
<dbReference type="SUPFAM" id="SSF48557">
    <property type="entry name" value="L-aspartase-like"/>
    <property type="match status" value="1"/>
</dbReference>
<dbReference type="InterPro" id="IPR008948">
    <property type="entry name" value="L-Aspartase-like"/>
</dbReference>
<dbReference type="NCBIfam" id="NF008909">
    <property type="entry name" value="PRK12273.1"/>
    <property type="match status" value="1"/>
</dbReference>
<dbReference type="InterPro" id="IPR018951">
    <property type="entry name" value="Fumarase_C_C"/>
</dbReference>
<dbReference type="Gene3D" id="1.20.200.10">
    <property type="entry name" value="Fumarase/aspartase (Central domain)"/>
    <property type="match status" value="1"/>
</dbReference>
<dbReference type="InterPro" id="IPR051546">
    <property type="entry name" value="Aspartate_Ammonia-Lyase"/>
</dbReference>
<evidence type="ECO:0000313" key="4">
    <source>
        <dbReference type="EMBL" id="OGI48657.1"/>
    </source>
</evidence>
<dbReference type="STRING" id="1817760.A2151_09755"/>
<dbReference type="InterPro" id="IPR000362">
    <property type="entry name" value="Fumarate_lyase_fam"/>
</dbReference>
<gene>
    <name evidence="4" type="primary">aspA</name>
    <name evidence="4" type="ORF">A2151_09755</name>
</gene>
<feature type="domain" description="Fumarase C C-terminal" evidence="3">
    <location>
        <begin position="408"/>
        <end position="455"/>
    </location>
</feature>
<dbReference type="Gene3D" id="1.10.275.10">
    <property type="entry name" value="Fumarase/aspartase (N-terminal domain)"/>
    <property type="match status" value="1"/>
</dbReference>